<dbReference type="GO" id="GO:0031295">
    <property type="term" value="P:T cell costimulation"/>
    <property type="evidence" value="ECO:0007669"/>
    <property type="project" value="Ensembl"/>
</dbReference>
<dbReference type="Gene3D" id="2.60.40.10">
    <property type="entry name" value="Immunoglobulins"/>
    <property type="match status" value="3"/>
</dbReference>
<protein>
    <submittedName>
        <fullName evidence="13">HHLA2 member of B7 family</fullName>
    </submittedName>
</protein>
<evidence type="ECO:0000256" key="7">
    <source>
        <dbReference type="ARBA" id="ARBA00023157"/>
    </source>
</evidence>
<dbReference type="Pfam" id="PF07686">
    <property type="entry name" value="V-set"/>
    <property type="match status" value="1"/>
</dbReference>
<organism evidence="13 14">
    <name type="scientific">Phocoena sinus</name>
    <name type="common">Vaquita</name>
    <dbReference type="NCBI Taxonomy" id="42100"/>
    <lineage>
        <taxon>Eukaryota</taxon>
        <taxon>Metazoa</taxon>
        <taxon>Chordata</taxon>
        <taxon>Craniata</taxon>
        <taxon>Vertebrata</taxon>
        <taxon>Euteleostomi</taxon>
        <taxon>Mammalia</taxon>
        <taxon>Eutheria</taxon>
        <taxon>Laurasiatheria</taxon>
        <taxon>Artiodactyla</taxon>
        <taxon>Whippomorpha</taxon>
        <taxon>Cetacea</taxon>
        <taxon>Odontoceti</taxon>
        <taxon>Phocoenidae</taxon>
        <taxon>Phocoena</taxon>
    </lineage>
</organism>
<feature type="domain" description="Ig-like" evidence="12">
    <location>
        <begin position="138"/>
        <end position="203"/>
    </location>
</feature>
<dbReference type="PANTHER" id="PTHR25466:SF14">
    <property type="entry name" value="BUTYROPHILIN SUBFAMILY 2 MEMBER A2-LIKE-RELATED"/>
    <property type="match status" value="1"/>
</dbReference>
<dbReference type="GO" id="GO:0071222">
    <property type="term" value="P:cellular response to lipopolysaccharide"/>
    <property type="evidence" value="ECO:0007669"/>
    <property type="project" value="TreeGrafter"/>
</dbReference>
<reference evidence="13" key="1">
    <citation type="submission" date="2019-08" db="EMBL/GenBank/DDBJ databases">
        <title>Phocoena sinus (Vaquita) genome, mPhoSin1, primary haplotype.</title>
        <authorList>
            <person name="Morin P."/>
            <person name="Mountcastle J."/>
            <person name="Fungtammasan C."/>
            <person name="Rhie A."/>
            <person name="Rojas-Bracho L."/>
            <person name="Smith C.R."/>
            <person name="Taylor B.L."/>
            <person name="Gulland F.M.D."/>
            <person name="Musser W."/>
            <person name="Houck M."/>
            <person name="Haase B."/>
            <person name="Paez S."/>
            <person name="Howe K."/>
            <person name="Torrance J."/>
            <person name="Formenti G."/>
            <person name="Phillippy A."/>
            <person name="Ryder O."/>
            <person name="Jarvis E.D."/>
            <person name="Fedrigo O."/>
        </authorList>
    </citation>
    <scope>NUCLEOTIDE SEQUENCE [LARGE SCALE GENOMIC DNA]</scope>
</reference>
<dbReference type="GeneTree" id="ENSGT00940000162944"/>
<dbReference type="GO" id="GO:0042104">
    <property type="term" value="P:positive regulation of activated T cell proliferation"/>
    <property type="evidence" value="ECO:0007669"/>
    <property type="project" value="Ensembl"/>
</dbReference>
<evidence type="ECO:0000256" key="9">
    <source>
        <dbReference type="ARBA" id="ARBA00023180"/>
    </source>
</evidence>
<dbReference type="InterPro" id="IPR013106">
    <property type="entry name" value="Ig_V-set"/>
</dbReference>
<dbReference type="AlphaFoldDB" id="A0A8C9AY42"/>
<evidence type="ECO:0000256" key="1">
    <source>
        <dbReference type="ARBA" id="ARBA00004251"/>
    </source>
</evidence>
<keyword evidence="14" id="KW-1185">Reference proteome</keyword>
<keyword evidence="5 11" id="KW-1133">Transmembrane helix</keyword>
<proteinExistence type="predicted"/>
<feature type="domain" description="Ig-like" evidence="12">
    <location>
        <begin position="218"/>
        <end position="309"/>
    </location>
</feature>
<dbReference type="SMART" id="SM00409">
    <property type="entry name" value="IG"/>
    <property type="match status" value="2"/>
</dbReference>
<dbReference type="PROSITE" id="PS50835">
    <property type="entry name" value="IG_LIKE"/>
    <property type="match status" value="2"/>
</dbReference>
<dbReference type="GO" id="GO:0006955">
    <property type="term" value="P:immune response"/>
    <property type="evidence" value="ECO:0007669"/>
    <property type="project" value="TreeGrafter"/>
</dbReference>
<dbReference type="FunFam" id="2.60.40.10:FF:001310">
    <property type="entry name" value="HERV-H LTR-associating 2"/>
    <property type="match status" value="1"/>
</dbReference>
<keyword evidence="3 11" id="KW-0812">Transmembrane</keyword>
<keyword evidence="4" id="KW-0732">Signal</keyword>
<evidence type="ECO:0000256" key="2">
    <source>
        <dbReference type="ARBA" id="ARBA00022475"/>
    </source>
</evidence>
<comment type="subcellular location">
    <subcellularLocation>
        <location evidence="1">Cell membrane</location>
        <topology evidence="1">Single-pass type I membrane protein</topology>
    </subcellularLocation>
</comment>
<dbReference type="InterPro" id="IPR007110">
    <property type="entry name" value="Ig-like_dom"/>
</dbReference>
<accession>A0A8C9AY42</accession>
<evidence type="ECO:0000259" key="12">
    <source>
        <dbReference type="PROSITE" id="PS50835"/>
    </source>
</evidence>
<dbReference type="GO" id="GO:0007166">
    <property type="term" value="P:cell surface receptor signaling pathway"/>
    <property type="evidence" value="ECO:0007669"/>
    <property type="project" value="TreeGrafter"/>
</dbReference>
<dbReference type="InterPro" id="IPR013783">
    <property type="entry name" value="Ig-like_fold"/>
</dbReference>
<dbReference type="SUPFAM" id="SSF48726">
    <property type="entry name" value="Immunoglobulin"/>
    <property type="match status" value="3"/>
</dbReference>
<dbReference type="Proteomes" id="UP000694554">
    <property type="component" value="Chromosome 4"/>
</dbReference>
<evidence type="ECO:0000256" key="10">
    <source>
        <dbReference type="ARBA" id="ARBA00023319"/>
    </source>
</evidence>
<feature type="transmembrane region" description="Helical" evidence="11">
    <location>
        <begin position="12"/>
        <end position="31"/>
    </location>
</feature>
<evidence type="ECO:0000256" key="8">
    <source>
        <dbReference type="ARBA" id="ARBA00023170"/>
    </source>
</evidence>
<name>A0A8C9AY42_PHOSS</name>
<keyword evidence="8" id="KW-0675">Receptor</keyword>
<gene>
    <name evidence="13" type="primary">HHLA2</name>
</gene>
<dbReference type="InterPro" id="IPR003599">
    <property type="entry name" value="Ig_sub"/>
</dbReference>
<sequence>MCSGNKNQQESLIYIIYIISSNCNMFFLASLSHVPMSEQIVIGRLDEGVILPCSFESGPDVVVHWKNQDNYAYSYYKDRDQLEKQDPRYVNRTSLFLGTYICYVGTSLGKIINKVVLKVGAFVTPVMKYEKNTTNSFLICNISSVYPYPIITWKVDNTPISENNKEEIGSLGPFYINSRVNITGSNSSYQCAIENTLLKQTWTGRWTMKDGLRKKQRENVSLSCKPENSFFLPNEDFRVTWSRVDSGNSLVLAQFLNSSQETIINEPLLSRNKALINLHDFSLTLKDLRLSDSGEYLCNISSSKYTLLTIQTLHVGKLQVGLHNGFRFLLTTVPHLCLMVQEEVRIWTLLDAGEVWSVNLVKTVTKGHLKHYVYA</sequence>
<evidence type="ECO:0000256" key="6">
    <source>
        <dbReference type="ARBA" id="ARBA00023136"/>
    </source>
</evidence>
<reference evidence="13" key="3">
    <citation type="submission" date="2025-09" db="UniProtKB">
        <authorList>
            <consortium name="Ensembl"/>
        </authorList>
    </citation>
    <scope>IDENTIFICATION</scope>
</reference>
<keyword evidence="2" id="KW-1003">Cell membrane</keyword>
<dbReference type="InterPro" id="IPR051713">
    <property type="entry name" value="T-cell_Activation_Regulation"/>
</dbReference>
<dbReference type="GO" id="GO:0009897">
    <property type="term" value="C:external side of plasma membrane"/>
    <property type="evidence" value="ECO:0007669"/>
    <property type="project" value="TreeGrafter"/>
</dbReference>
<keyword evidence="9" id="KW-0325">Glycoprotein</keyword>
<dbReference type="GO" id="GO:0042130">
    <property type="term" value="P:negative regulation of T cell proliferation"/>
    <property type="evidence" value="ECO:0007669"/>
    <property type="project" value="TreeGrafter"/>
</dbReference>
<evidence type="ECO:0000313" key="14">
    <source>
        <dbReference type="Proteomes" id="UP000694554"/>
    </source>
</evidence>
<dbReference type="GO" id="GO:0001819">
    <property type="term" value="P:positive regulation of cytokine production"/>
    <property type="evidence" value="ECO:0007669"/>
    <property type="project" value="Ensembl"/>
</dbReference>
<evidence type="ECO:0000313" key="13">
    <source>
        <dbReference type="Ensembl" id="ENSPSNP00000002075.1"/>
    </source>
</evidence>
<dbReference type="FunFam" id="2.60.40.10:FF:001051">
    <property type="entry name" value="HERV-H LTR-associating 2"/>
    <property type="match status" value="1"/>
</dbReference>
<keyword evidence="10" id="KW-0393">Immunoglobulin domain</keyword>
<evidence type="ECO:0000256" key="4">
    <source>
        <dbReference type="ARBA" id="ARBA00022729"/>
    </source>
</evidence>
<evidence type="ECO:0000256" key="5">
    <source>
        <dbReference type="ARBA" id="ARBA00022989"/>
    </source>
</evidence>
<evidence type="ECO:0000256" key="11">
    <source>
        <dbReference type="SAM" id="Phobius"/>
    </source>
</evidence>
<dbReference type="SMART" id="SM00406">
    <property type="entry name" value="IGv"/>
    <property type="match status" value="1"/>
</dbReference>
<evidence type="ECO:0000256" key="3">
    <source>
        <dbReference type="ARBA" id="ARBA00022692"/>
    </source>
</evidence>
<reference evidence="13" key="2">
    <citation type="submission" date="2025-08" db="UniProtKB">
        <authorList>
            <consortium name="Ensembl"/>
        </authorList>
    </citation>
    <scope>IDENTIFICATION</scope>
</reference>
<dbReference type="Ensembl" id="ENSPSNT00000002415.1">
    <property type="protein sequence ID" value="ENSPSNP00000002075.1"/>
    <property type="gene ID" value="ENSPSNG00000001612.1"/>
</dbReference>
<dbReference type="InterPro" id="IPR036179">
    <property type="entry name" value="Ig-like_dom_sf"/>
</dbReference>
<keyword evidence="6 11" id="KW-0472">Membrane</keyword>
<keyword evidence="7" id="KW-1015">Disulfide bond</keyword>
<dbReference type="PANTHER" id="PTHR25466">
    <property type="entry name" value="T-LYMPHOCYTE ACTIVATION ANTIGEN"/>
    <property type="match status" value="1"/>
</dbReference>